<dbReference type="Proteomes" id="UP000278586">
    <property type="component" value="Segment"/>
</dbReference>
<protein>
    <submittedName>
        <fullName evidence="1">Uncharacterized protein</fullName>
    </submittedName>
</protein>
<reference evidence="1 2" key="1">
    <citation type="submission" date="2018-08" db="EMBL/GenBank/DDBJ databases">
        <authorList>
            <person name="King R.A."/>
            <person name="Ngong N.B."/>
            <person name="Xu E.M."/>
            <person name="Austin H.D."/>
            <person name="Shervin T.J."/>
            <person name="Anderson J.K."/>
            <person name="Watkins T.N."/>
            <person name="Gaffney B.L."/>
            <person name="Staples A.K."/>
            <person name="Rinehart C.A."/>
            <person name="Rowland N.S."/>
            <person name="Garlena R.A."/>
            <person name="Russell D.A."/>
            <person name="Pope W.H."/>
            <person name="Jacobs-Sera D."/>
            <person name="Hendrix R.W."/>
            <person name="Hatfull G.F."/>
        </authorList>
    </citation>
    <scope>NUCLEOTIDE SEQUENCE [LARGE SCALE GENOMIC DNA]</scope>
</reference>
<gene>
    <name evidence="1" type="primary">84</name>
    <name evidence="1" type="ORF">SEA_GETALONG_84</name>
</gene>
<dbReference type="KEGG" id="vg:55005318"/>
<dbReference type="RefSeq" id="YP_009814197.1">
    <property type="nucleotide sequence ID" value="NC_048083.1"/>
</dbReference>
<keyword evidence="2" id="KW-1185">Reference proteome</keyword>
<proteinExistence type="predicted"/>
<evidence type="ECO:0000313" key="2">
    <source>
        <dbReference type="Proteomes" id="UP000278586"/>
    </source>
</evidence>
<organism evidence="1 2">
    <name type="scientific">Gordonia phage Getalong</name>
    <dbReference type="NCBI Taxonomy" id="2315531"/>
    <lineage>
        <taxon>Viruses</taxon>
        <taxon>Duplodnaviria</taxon>
        <taxon>Heunggongvirae</taxon>
        <taxon>Uroviricota</taxon>
        <taxon>Caudoviricetes</taxon>
        <taxon>Langleyhallvirinae</taxon>
        <taxon>Getalongvirus</taxon>
        <taxon>Getalongvirus getalong</taxon>
    </lineage>
</organism>
<sequence length="44" mass="4700">MTGIITAATLTAILVAAGALVWGWNDLRNARPIEHNRVTGRGLK</sequence>
<name>A0A386KFI2_9CAUD</name>
<dbReference type="EMBL" id="MH779504">
    <property type="protein sequence ID" value="AYD83944.1"/>
    <property type="molecule type" value="Genomic_DNA"/>
</dbReference>
<accession>A0A386KFI2</accession>
<evidence type="ECO:0000313" key="1">
    <source>
        <dbReference type="EMBL" id="AYD83944.1"/>
    </source>
</evidence>
<dbReference type="GeneID" id="55005318"/>